<organism evidence="2 3">
    <name type="scientific">Zophobas morio</name>
    <dbReference type="NCBI Taxonomy" id="2755281"/>
    <lineage>
        <taxon>Eukaryota</taxon>
        <taxon>Metazoa</taxon>
        <taxon>Ecdysozoa</taxon>
        <taxon>Arthropoda</taxon>
        <taxon>Hexapoda</taxon>
        <taxon>Insecta</taxon>
        <taxon>Pterygota</taxon>
        <taxon>Neoptera</taxon>
        <taxon>Endopterygota</taxon>
        <taxon>Coleoptera</taxon>
        <taxon>Polyphaga</taxon>
        <taxon>Cucujiformia</taxon>
        <taxon>Tenebrionidae</taxon>
        <taxon>Zophobas</taxon>
    </lineage>
</organism>
<reference evidence="2" key="1">
    <citation type="journal article" date="2023" name="G3 (Bethesda)">
        <title>Whole genome assemblies of Zophobas morio and Tenebrio molitor.</title>
        <authorList>
            <person name="Kaur S."/>
            <person name="Stinson S.A."/>
            <person name="diCenzo G.C."/>
        </authorList>
    </citation>
    <scope>NUCLEOTIDE SEQUENCE</scope>
    <source>
        <strain evidence="2">QUZm001</strain>
    </source>
</reference>
<evidence type="ECO:0000313" key="2">
    <source>
        <dbReference type="EMBL" id="KAJ3665492.1"/>
    </source>
</evidence>
<proteinExistence type="predicted"/>
<evidence type="ECO:0000256" key="1">
    <source>
        <dbReference type="SAM" id="MobiDB-lite"/>
    </source>
</evidence>
<dbReference type="AlphaFoldDB" id="A0AA38IXM3"/>
<feature type="compositionally biased region" description="Polar residues" evidence="1">
    <location>
        <begin position="1"/>
        <end position="14"/>
    </location>
</feature>
<feature type="region of interest" description="Disordered" evidence="1">
    <location>
        <begin position="1"/>
        <end position="28"/>
    </location>
</feature>
<accession>A0AA38IXM3</accession>
<evidence type="ECO:0000313" key="3">
    <source>
        <dbReference type="Proteomes" id="UP001168821"/>
    </source>
</evidence>
<keyword evidence="3" id="KW-1185">Reference proteome</keyword>
<name>A0AA38IXM3_9CUCU</name>
<dbReference type="EMBL" id="JALNTZ010000001">
    <property type="protein sequence ID" value="KAJ3665492.1"/>
    <property type="molecule type" value="Genomic_DNA"/>
</dbReference>
<sequence>MFSAPSSAIASFTTKRGRHQQQVHDQGHLQAAWTTLATGSGPRAPSGIVNDIGNSFMTKGTFRQPRQHHQTSLHQRGHHSGRCIPSIFHFSIFIDVAS</sequence>
<dbReference type="Proteomes" id="UP001168821">
    <property type="component" value="Unassembled WGS sequence"/>
</dbReference>
<gene>
    <name evidence="2" type="ORF">Zmor_000985</name>
</gene>
<protein>
    <submittedName>
        <fullName evidence="2">Uncharacterized protein</fullName>
    </submittedName>
</protein>
<comment type="caution">
    <text evidence="2">The sequence shown here is derived from an EMBL/GenBank/DDBJ whole genome shotgun (WGS) entry which is preliminary data.</text>
</comment>